<keyword evidence="6" id="KW-0805">Transcription regulation</keyword>
<evidence type="ECO:0000313" key="13">
    <source>
        <dbReference type="RefSeq" id="XP_030521040.1"/>
    </source>
</evidence>
<dbReference type="SMART" id="SM00355">
    <property type="entry name" value="ZnF_C2H2"/>
    <property type="match status" value="2"/>
</dbReference>
<protein>
    <submittedName>
        <fullName evidence="13">Zinc finger protein ZAT5 isoform X1</fullName>
    </submittedName>
</protein>
<dbReference type="InterPro" id="IPR036236">
    <property type="entry name" value="Znf_C2H2_sf"/>
</dbReference>
<dbReference type="GO" id="GO:0008270">
    <property type="term" value="F:zinc ion binding"/>
    <property type="evidence" value="ECO:0007669"/>
    <property type="project" value="UniProtKB-KW"/>
</dbReference>
<evidence type="ECO:0000259" key="11">
    <source>
        <dbReference type="PROSITE" id="PS50157"/>
    </source>
</evidence>
<evidence type="ECO:0000313" key="12">
    <source>
        <dbReference type="Proteomes" id="UP000827889"/>
    </source>
</evidence>
<evidence type="ECO:0000256" key="10">
    <source>
        <dbReference type="SAM" id="MobiDB-lite"/>
    </source>
</evidence>
<dbReference type="Gene3D" id="3.30.160.60">
    <property type="entry name" value="Classic Zinc Finger"/>
    <property type="match status" value="1"/>
</dbReference>
<evidence type="ECO:0000256" key="9">
    <source>
        <dbReference type="PROSITE-ProRule" id="PRU00042"/>
    </source>
</evidence>
<keyword evidence="12" id="KW-1185">Reference proteome</keyword>
<dbReference type="RefSeq" id="XP_030521040.1">
    <property type="nucleotide sequence ID" value="XM_030665180.2"/>
</dbReference>
<keyword evidence="5" id="KW-0862">Zinc</keyword>
<dbReference type="PANTHER" id="PTHR26374">
    <property type="entry name" value="ZINC FINGER PROTEIN ZAT5"/>
    <property type="match status" value="1"/>
</dbReference>
<sequence length="330" mass="34318">MDLEYPEEFLGAGHDHHSQIAKGKRTKRQRPASPCGAMTSCSSSGGGGGEGGGGGDNGSALSPSSSGDNVVYSSAEEEEEDMANCLILLAQGDGRPSRIGCDHDGGKVGVFSGKKFSEVVATAAVGGGAAAAATARAGFYVYECKTCSRVFPSFQALGGHRASHKKPRSIADHDQKIKPCAGVVGSDVNEDEGEGQLGKISPPLSIHVASHKGLHQANKPKIHECNICGSEFTSGQALGGHMRRHRSAPSATTTSAEATGLTELPVAAAAIAGSEKPRNVLSLDLNLPAPPEDDHHHQQAHRRRETSKFQFATSQQPIILASPALVDCHY</sequence>
<dbReference type="KEGG" id="rarg:115734413"/>
<dbReference type="GO" id="GO:0005634">
    <property type="term" value="C:nucleus"/>
    <property type="evidence" value="ECO:0007669"/>
    <property type="project" value="UniProtKB-SubCell"/>
</dbReference>
<dbReference type="PROSITE" id="PS50157">
    <property type="entry name" value="ZINC_FINGER_C2H2_2"/>
    <property type="match status" value="2"/>
</dbReference>
<feature type="region of interest" description="Disordered" evidence="10">
    <location>
        <begin position="282"/>
        <end position="311"/>
    </location>
</feature>
<reference evidence="13" key="1">
    <citation type="submission" date="2025-08" db="UniProtKB">
        <authorList>
            <consortium name="RefSeq"/>
        </authorList>
    </citation>
    <scope>IDENTIFICATION</scope>
    <source>
        <tissue evidence="13">Leaf</tissue>
    </source>
</reference>
<dbReference type="Proteomes" id="UP000827889">
    <property type="component" value="Chromosome 6"/>
</dbReference>
<feature type="domain" description="C2H2-type" evidence="11">
    <location>
        <begin position="142"/>
        <end position="169"/>
    </location>
</feature>
<name>A0A8B8NEZ8_9MYRT</name>
<organism evidence="12 13">
    <name type="scientific">Rhodamnia argentea</name>
    <dbReference type="NCBI Taxonomy" id="178133"/>
    <lineage>
        <taxon>Eukaryota</taxon>
        <taxon>Viridiplantae</taxon>
        <taxon>Streptophyta</taxon>
        <taxon>Embryophyta</taxon>
        <taxon>Tracheophyta</taxon>
        <taxon>Spermatophyta</taxon>
        <taxon>Magnoliopsida</taxon>
        <taxon>eudicotyledons</taxon>
        <taxon>Gunneridae</taxon>
        <taxon>Pentapetalae</taxon>
        <taxon>rosids</taxon>
        <taxon>malvids</taxon>
        <taxon>Myrtales</taxon>
        <taxon>Myrtaceae</taxon>
        <taxon>Myrtoideae</taxon>
        <taxon>Myrteae</taxon>
        <taxon>Australasian group</taxon>
        <taxon>Rhodamnia</taxon>
    </lineage>
</organism>
<feature type="compositionally biased region" description="Polar residues" evidence="10">
    <location>
        <begin position="60"/>
        <end position="72"/>
    </location>
</feature>
<feature type="region of interest" description="Disordered" evidence="10">
    <location>
        <begin position="1"/>
        <end position="74"/>
    </location>
</feature>
<dbReference type="AlphaFoldDB" id="A0A8B8NEZ8"/>
<dbReference type="GeneID" id="115734413"/>
<evidence type="ECO:0000256" key="2">
    <source>
        <dbReference type="ARBA" id="ARBA00022723"/>
    </source>
</evidence>
<dbReference type="OrthoDB" id="6077919at2759"/>
<evidence type="ECO:0000256" key="8">
    <source>
        <dbReference type="ARBA" id="ARBA00023242"/>
    </source>
</evidence>
<accession>A0A8B8NEZ8</accession>
<evidence type="ECO:0000256" key="5">
    <source>
        <dbReference type="ARBA" id="ARBA00022833"/>
    </source>
</evidence>
<keyword evidence="7" id="KW-0804">Transcription</keyword>
<gene>
    <name evidence="13" type="primary">LOC115734413</name>
</gene>
<dbReference type="SUPFAM" id="SSF57667">
    <property type="entry name" value="beta-beta-alpha zinc fingers"/>
    <property type="match status" value="1"/>
</dbReference>
<keyword evidence="2" id="KW-0479">Metal-binding</keyword>
<feature type="domain" description="C2H2-type" evidence="11">
    <location>
        <begin position="223"/>
        <end position="250"/>
    </location>
</feature>
<evidence type="ECO:0000256" key="7">
    <source>
        <dbReference type="ARBA" id="ARBA00023163"/>
    </source>
</evidence>
<evidence type="ECO:0000256" key="6">
    <source>
        <dbReference type="ARBA" id="ARBA00023015"/>
    </source>
</evidence>
<dbReference type="InterPro" id="IPR013087">
    <property type="entry name" value="Znf_C2H2_type"/>
</dbReference>
<dbReference type="PROSITE" id="PS00028">
    <property type="entry name" value="ZINC_FINGER_C2H2_1"/>
    <property type="match status" value="2"/>
</dbReference>
<dbReference type="PANTHER" id="PTHR26374:SF466">
    <property type="entry name" value="OS09G0122000 PROTEIN"/>
    <property type="match status" value="1"/>
</dbReference>
<proteinExistence type="predicted"/>
<keyword evidence="8" id="KW-0539">Nucleus</keyword>
<evidence type="ECO:0000256" key="1">
    <source>
        <dbReference type="ARBA" id="ARBA00004123"/>
    </source>
</evidence>
<keyword evidence="4 9" id="KW-0863">Zinc-finger</keyword>
<evidence type="ECO:0000256" key="3">
    <source>
        <dbReference type="ARBA" id="ARBA00022737"/>
    </source>
</evidence>
<keyword evidence="3" id="KW-0677">Repeat</keyword>
<comment type="subcellular location">
    <subcellularLocation>
        <location evidence="1">Nucleus</location>
    </subcellularLocation>
</comment>
<feature type="compositionally biased region" description="Gly residues" evidence="10">
    <location>
        <begin position="44"/>
        <end position="57"/>
    </location>
</feature>
<dbReference type="Pfam" id="PF13912">
    <property type="entry name" value="zf-C2H2_6"/>
    <property type="match status" value="2"/>
</dbReference>
<evidence type="ECO:0000256" key="4">
    <source>
        <dbReference type="ARBA" id="ARBA00022771"/>
    </source>
</evidence>